<keyword evidence="1" id="KW-0732">Signal</keyword>
<dbReference type="InParanoid" id="A0A0D0ADX7"/>
<dbReference type="Proteomes" id="UP000054485">
    <property type="component" value="Unassembled WGS sequence"/>
</dbReference>
<dbReference type="Pfam" id="PF13668">
    <property type="entry name" value="Ferritin_2"/>
    <property type="match status" value="1"/>
</dbReference>
<dbReference type="STRING" id="930992.A0A0D0ADX7"/>
<dbReference type="EMBL" id="KN835536">
    <property type="protein sequence ID" value="KIK36349.1"/>
    <property type="molecule type" value="Genomic_DNA"/>
</dbReference>
<organism evidence="2 3">
    <name type="scientific">Suillus luteus UH-Slu-Lm8-n1</name>
    <dbReference type="NCBI Taxonomy" id="930992"/>
    <lineage>
        <taxon>Eukaryota</taxon>
        <taxon>Fungi</taxon>
        <taxon>Dikarya</taxon>
        <taxon>Basidiomycota</taxon>
        <taxon>Agaricomycotina</taxon>
        <taxon>Agaricomycetes</taxon>
        <taxon>Agaricomycetidae</taxon>
        <taxon>Boletales</taxon>
        <taxon>Suillineae</taxon>
        <taxon>Suillaceae</taxon>
        <taxon>Suillus</taxon>
    </lineage>
</organism>
<keyword evidence="3" id="KW-1185">Reference proteome</keyword>
<protein>
    <submittedName>
        <fullName evidence="2">Uncharacterized protein</fullName>
    </submittedName>
</protein>
<dbReference type="HOGENOM" id="CLU_029630_0_0_1"/>
<dbReference type="SUPFAM" id="SSF47240">
    <property type="entry name" value="Ferritin-like"/>
    <property type="match status" value="1"/>
</dbReference>
<dbReference type="InterPro" id="IPR009078">
    <property type="entry name" value="Ferritin-like_SF"/>
</dbReference>
<dbReference type="OrthoDB" id="1001765at2759"/>
<accession>A0A0D0ADX7</accession>
<reference evidence="3" key="2">
    <citation type="submission" date="2015-01" db="EMBL/GenBank/DDBJ databases">
        <title>Evolutionary Origins and Diversification of the Mycorrhizal Mutualists.</title>
        <authorList>
            <consortium name="DOE Joint Genome Institute"/>
            <consortium name="Mycorrhizal Genomics Consortium"/>
            <person name="Kohler A."/>
            <person name="Kuo A."/>
            <person name="Nagy L.G."/>
            <person name="Floudas D."/>
            <person name="Copeland A."/>
            <person name="Barry K.W."/>
            <person name="Cichocki N."/>
            <person name="Veneault-Fourrey C."/>
            <person name="LaButti K."/>
            <person name="Lindquist E.A."/>
            <person name="Lipzen A."/>
            <person name="Lundell T."/>
            <person name="Morin E."/>
            <person name="Murat C."/>
            <person name="Riley R."/>
            <person name="Ohm R."/>
            <person name="Sun H."/>
            <person name="Tunlid A."/>
            <person name="Henrissat B."/>
            <person name="Grigoriev I.V."/>
            <person name="Hibbett D.S."/>
            <person name="Martin F."/>
        </authorList>
    </citation>
    <scope>NUCLEOTIDE SEQUENCE [LARGE SCALE GENOMIC DNA]</scope>
    <source>
        <strain evidence="3">UH-Slu-Lm8-n1</strain>
    </source>
</reference>
<reference evidence="2 3" key="1">
    <citation type="submission" date="2014-04" db="EMBL/GenBank/DDBJ databases">
        <authorList>
            <consortium name="DOE Joint Genome Institute"/>
            <person name="Kuo A."/>
            <person name="Ruytinx J."/>
            <person name="Rineau F."/>
            <person name="Colpaert J."/>
            <person name="Kohler A."/>
            <person name="Nagy L.G."/>
            <person name="Floudas D."/>
            <person name="Copeland A."/>
            <person name="Barry K.W."/>
            <person name="Cichocki N."/>
            <person name="Veneault-Fourrey C."/>
            <person name="LaButti K."/>
            <person name="Lindquist E.A."/>
            <person name="Lipzen A."/>
            <person name="Lundell T."/>
            <person name="Morin E."/>
            <person name="Murat C."/>
            <person name="Sun H."/>
            <person name="Tunlid A."/>
            <person name="Henrissat B."/>
            <person name="Grigoriev I.V."/>
            <person name="Hibbett D.S."/>
            <person name="Martin F."/>
            <person name="Nordberg H.P."/>
            <person name="Cantor M.N."/>
            <person name="Hua S.X."/>
        </authorList>
    </citation>
    <scope>NUCLEOTIDE SEQUENCE [LARGE SCALE GENOMIC DNA]</scope>
    <source>
        <strain evidence="2 3">UH-Slu-Lm8-n1</strain>
    </source>
</reference>
<evidence type="ECO:0000313" key="2">
    <source>
        <dbReference type="EMBL" id="KIK36349.1"/>
    </source>
</evidence>
<gene>
    <name evidence="2" type="ORF">CY34DRAFT_109554</name>
</gene>
<evidence type="ECO:0000256" key="1">
    <source>
        <dbReference type="SAM" id="SignalP"/>
    </source>
</evidence>
<feature type="chain" id="PRO_5002218653" evidence="1">
    <location>
        <begin position="20"/>
        <end position="322"/>
    </location>
</feature>
<evidence type="ECO:0000313" key="3">
    <source>
        <dbReference type="Proteomes" id="UP000054485"/>
    </source>
</evidence>
<name>A0A0D0ADX7_9AGAM</name>
<proteinExistence type="predicted"/>
<sequence>MKAIFTSLALVILSSSVLSLPSERRESDSSLTEIQALNFALSLEHFQSYFYKQLQQYEPQDFSNAGLPPWSHGRYAQISSHELIHVQLLENILGDNAVQPCTYNLSARFLHVFHTWAELLSVSPDADLRSFVKTSNIVEAISSSAYTTLAKYFSDPDYAISISSIHSVEARHSAWINADVREGAAWSTAFDAPMGLSQLKTIMNDFIVSCPSSNSLSPIRIFPTLTFPPSVMPGQTVQVSFSPADPEHDSQTLYAWFISGFKALVVPLNADMTVTIPETLQGFVFSVITNHKESVSDDATVAGPAFLVFDYDYQGNDQSLPM</sequence>
<dbReference type="AlphaFoldDB" id="A0A0D0ADX7"/>
<feature type="signal peptide" evidence="1">
    <location>
        <begin position="1"/>
        <end position="19"/>
    </location>
</feature>